<dbReference type="GO" id="GO:0030414">
    <property type="term" value="F:peptidase inhibitor activity"/>
    <property type="evidence" value="ECO:0007669"/>
    <property type="project" value="InterPro"/>
</dbReference>
<reference evidence="3 4" key="1">
    <citation type="submission" date="2018-04" db="EMBL/GenBank/DDBJ databases">
        <title>The genome of golden apple snail Pomacea canaliculata provides insight into stress tolerance and invasive adaptation.</title>
        <authorList>
            <person name="Liu C."/>
            <person name="Liu B."/>
            <person name="Ren Y."/>
            <person name="Zhang Y."/>
            <person name="Wang H."/>
            <person name="Li S."/>
            <person name="Jiang F."/>
            <person name="Yin L."/>
            <person name="Zhang G."/>
            <person name="Qian W."/>
            <person name="Fan W."/>
        </authorList>
    </citation>
    <scope>NUCLEOTIDE SEQUENCE [LARGE SCALE GENOMIC DNA]</scope>
    <source>
        <strain evidence="3">SZHN2017</strain>
        <tissue evidence="3">Muscle</tissue>
    </source>
</reference>
<gene>
    <name evidence="3" type="ORF">C0Q70_11570</name>
</gene>
<dbReference type="Pfam" id="PF00095">
    <property type="entry name" value="WAP"/>
    <property type="match status" value="1"/>
</dbReference>
<sequence>MRVVVLLAVAVTMTYAQVPGTYRIICASSDCWGYSVCRKVLNTTSGEIVPICFDPMRYPPTGNEQVCSDGQPLWVITGTGDYSQASCGRVVNKTTCPSNYRCVTSPVDVYDVCCPNSDKVGECPETHPGEVGVCADLCQSDTNCPRDLKCCPNACGAHTCQTPVHSLYL</sequence>
<dbReference type="Proteomes" id="UP000245119">
    <property type="component" value="Linkage Group LG6"/>
</dbReference>
<name>A0A2T7P6F5_POMCA</name>
<dbReference type="InterPro" id="IPR036645">
    <property type="entry name" value="Elafin-like_sf"/>
</dbReference>
<comment type="caution">
    <text evidence="3">The sequence shown here is derived from an EMBL/GenBank/DDBJ whole genome shotgun (WGS) entry which is preliminary data.</text>
</comment>
<dbReference type="SMART" id="SM00217">
    <property type="entry name" value="WAP"/>
    <property type="match status" value="1"/>
</dbReference>
<dbReference type="CDD" id="cd00199">
    <property type="entry name" value="WAP"/>
    <property type="match status" value="1"/>
</dbReference>
<evidence type="ECO:0000313" key="4">
    <source>
        <dbReference type="Proteomes" id="UP000245119"/>
    </source>
</evidence>
<dbReference type="InterPro" id="IPR008197">
    <property type="entry name" value="WAP_dom"/>
</dbReference>
<dbReference type="InterPro" id="IPR028150">
    <property type="entry name" value="Lustrin_cystein"/>
</dbReference>
<protein>
    <recommendedName>
        <fullName evidence="2">WAP domain-containing protein</fullName>
    </recommendedName>
</protein>
<keyword evidence="4" id="KW-1185">Reference proteome</keyword>
<feature type="signal peptide" evidence="1">
    <location>
        <begin position="1"/>
        <end position="16"/>
    </location>
</feature>
<dbReference type="Pfam" id="PF14625">
    <property type="entry name" value="Lustrin_cystein"/>
    <property type="match status" value="1"/>
</dbReference>
<evidence type="ECO:0000313" key="3">
    <source>
        <dbReference type="EMBL" id="PVD28973.1"/>
    </source>
</evidence>
<dbReference type="SUPFAM" id="SSF57256">
    <property type="entry name" value="Elafin-like"/>
    <property type="match status" value="1"/>
</dbReference>
<evidence type="ECO:0000256" key="1">
    <source>
        <dbReference type="SAM" id="SignalP"/>
    </source>
</evidence>
<organism evidence="3 4">
    <name type="scientific">Pomacea canaliculata</name>
    <name type="common">Golden apple snail</name>
    <dbReference type="NCBI Taxonomy" id="400727"/>
    <lineage>
        <taxon>Eukaryota</taxon>
        <taxon>Metazoa</taxon>
        <taxon>Spiralia</taxon>
        <taxon>Lophotrochozoa</taxon>
        <taxon>Mollusca</taxon>
        <taxon>Gastropoda</taxon>
        <taxon>Caenogastropoda</taxon>
        <taxon>Architaenioglossa</taxon>
        <taxon>Ampullarioidea</taxon>
        <taxon>Ampullariidae</taxon>
        <taxon>Pomacea</taxon>
    </lineage>
</organism>
<dbReference type="EMBL" id="PZQS01000006">
    <property type="protein sequence ID" value="PVD28973.1"/>
    <property type="molecule type" value="Genomic_DNA"/>
</dbReference>
<feature type="chain" id="PRO_5015694641" description="WAP domain-containing protein" evidence="1">
    <location>
        <begin position="17"/>
        <end position="169"/>
    </location>
</feature>
<proteinExistence type="predicted"/>
<dbReference type="Gene3D" id="4.10.75.10">
    <property type="entry name" value="Elafin-like"/>
    <property type="match status" value="1"/>
</dbReference>
<dbReference type="GO" id="GO:0005576">
    <property type="term" value="C:extracellular region"/>
    <property type="evidence" value="ECO:0007669"/>
    <property type="project" value="InterPro"/>
</dbReference>
<dbReference type="PROSITE" id="PS51390">
    <property type="entry name" value="WAP"/>
    <property type="match status" value="1"/>
</dbReference>
<accession>A0A2T7P6F5</accession>
<evidence type="ECO:0000259" key="2">
    <source>
        <dbReference type="PROSITE" id="PS51390"/>
    </source>
</evidence>
<dbReference type="AlphaFoldDB" id="A0A2T7P6F5"/>
<dbReference type="OrthoDB" id="5912026at2759"/>
<feature type="domain" description="WAP" evidence="2">
    <location>
        <begin position="116"/>
        <end position="164"/>
    </location>
</feature>
<keyword evidence="1" id="KW-0732">Signal</keyword>